<dbReference type="PANTHER" id="PTHR43863:SF2">
    <property type="entry name" value="MALTASE-GLUCOAMYLASE"/>
    <property type="match status" value="1"/>
</dbReference>
<dbReference type="GO" id="GO:0005975">
    <property type="term" value="P:carbohydrate metabolic process"/>
    <property type="evidence" value="ECO:0007669"/>
    <property type="project" value="InterPro"/>
</dbReference>
<keyword evidence="1" id="KW-0378">Hydrolase</keyword>
<dbReference type="Pfam" id="PF01055">
    <property type="entry name" value="Glyco_hydro_31_2nd"/>
    <property type="match status" value="1"/>
</dbReference>
<dbReference type="GO" id="GO:0004553">
    <property type="term" value="F:hydrolase activity, hydrolyzing O-glycosyl compounds"/>
    <property type="evidence" value="ECO:0007669"/>
    <property type="project" value="InterPro"/>
</dbReference>
<dbReference type="InterPro" id="IPR051816">
    <property type="entry name" value="Glycosyl_Hydrolase_31"/>
</dbReference>
<evidence type="ECO:0000313" key="5">
    <source>
        <dbReference type="EMBL" id="EKD18393.1"/>
    </source>
</evidence>
<organism evidence="5 6">
    <name type="scientific">Marssonina brunnea f. sp. multigermtubi (strain MB_m1)</name>
    <name type="common">Marssonina leaf spot fungus</name>
    <dbReference type="NCBI Taxonomy" id="1072389"/>
    <lineage>
        <taxon>Eukaryota</taxon>
        <taxon>Fungi</taxon>
        <taxon>Dikarya</taxon>
        <taxon>Ascomycota</taxon>
        <taxon>Pezizomycotina</taxon>
        <taxon>Leotiomycetes</taxon>
        <taxon>Helotiales</taxon>
        <taxon>Drepanopezizaceae</taxon>
        <taxon>Drepanopeziza</taxon>
    </lineage>
</organism>
<evidence type="ECO:0000256" key="1">
    <source>
        <dbReference type="RuleBase" id="RU361185"/>
    </source>
</evidence>
<dbReference type="InterPro" id="IPR000322">
    <property type="entry name" value="Glyco_hydro_31_TIM"/>
</dbReference>
<feature type="region of interest" description="Disordered" evidence="2">
    <location>
        <begin position="50"/>
        <end position="74"/>
    </location>
</feature>
<dbReference type="eggNOG" id="KOG1065">
    <property type="taxonomic scope" value="Eukaryota"/>
</dbReference>
<feature type="domain" description="Glycoside hydrolase family 31 TIM barrel" evidence="3">
    <location>
        <begin position="147"/>
        <end position="196"/>
    </location>
</feature>
<dbReference type="Proteomes" id="UP000006753">
    <property type="component" value="Unassembled WGS sequence"/>
</dbReference>
<dbReference type="KEGG" id="mbe:MBM_03386"/>
<evidence type="ECO:0000259" key="4">
    <source>
        <dbReference type="Pfam" id="PF21365"/>
    </source>
</evidence>
<evidence type="ECO:0000256" key="2">
    <source>
        <dbReference type="SAM" id="MobiDB-lite"/>
    </source>
</evidence>
<evidence type="ECO:0000313" key="6">
    <source>
        <dbReference type="Proteomes" id="UP000006753"/>
    </source>
</evidence>
<feature type="compositionally biased region" description="Polar residues" evidence="2">
    <location>
        <begin position="50"/>
        <end position="66"/>
    </location>
</feature>
<dbReference type="HOGENOM" id="CLU_850137_0_0_1"/>
<keyword evidence="6" id="KW-1185">Reference proteome</keyword>
<dbReference type="EMBL" id="JH921433">
    <property type="protein sequence ID" value="EKD18393.1"/>
    <property type="molecule type" value="Genomic_DNA"/>
</dbReference>
<comment type="similarity">
    <text evidence="1">Belongs to the glycosyl hydrolase 31 family.</text>
</comment>
<proteinExistence type="inferred from homology"/>
<evidence type="ECO:0000259" key="3">
    <source>
        <dbReference type="Pfam" id="PF01055"/>
    </source>
</evidence>
<dbReference type="PANTHER" id="PTHR43863">
    <property type="entry name" value="HYDROLASE, PUTATIVE (AFU_ORTHOLOGUE AFUA_1G03140)-RELATED"/>
    <property type="match status" value="1"/>
</dbReference>
<dbReference type="Gene3D" id="3.20.20.80">
    <property type="entry name" value="Glycosidases"/>
    <property type="match status" value="2"/>
</dbReference>
<gene>
    <name evidence="5" type="ORF">MBM_03386</name>
</gene>
<feature type="domain" description="Glycosyl hydrolase family 31 C-terminal" evidence="4">
    <location>
        <begin position="244"/>
        <end position="326"/>
    </location>
</feature>
<keyword evidence="1" id="KW-0326">Glycosidase</keyword>
<dbReference type="InParanoid" id="K1XC88"/>
<dbReference type="InterPro" id="IPR048395">
    <property type="entry name" value="Glyco_hydro_31_C"/>
</dbReference>
<protein>
    <submittedName>
        <fullName evidence="5">Uncharacterized protein</fullName>
    </submittedName>
</protein>
<name>K1XC88_MARBU</name>
<dbReference type="SUPFAM" id="SSF51011">
    <property type="entry name" value="Glycosyl hydrolase domain"/>
    <property type="match status" value="1"/>
</dbReference>
<dbReference type="Pfam" id="PF21365">
    <property type="entry name" value="Glyco_hydro_31_3rd"/>
    <property type="match status" value="1"/>
</dbReference>
<dbReference type="GeneID" id="18759321"/>
<dbReference type="AlphaFoldDB" id="K1XC88"/>
<reference evidence="5 6" key="1">
    <citation type="journal article" date="2012" name="BMC Genomics">
        <title>Sequencing the genome of Marssonina brunnea reveals fungus-poplar co-evolution.</title>
        <authorList>
            <person name="Zhu S."/>
            <person name="Cao Y.-Z."/>
            <person name="Jiang C."/>
            <person name="Tan B.-Y."/>
            <person name="Wang Z."/>
            <person name="Feng S."/>
            <person name="Zhang L."/>
            <person name="Su X.-H."/>
            <person name="Brejova B."/>
            <person name="Vinar T."/>
            <person name="Xu M."/>
            <person name="Wang M.-X."/>
            <person name="Zhang S.-G."/>
            <person name="Huang M.-R."/>
            <person name="Wu R."/>
            <person name="Zhou Y."/>
        </authorList>
    </citation>
    <scope>NUCLEOTIDE SEQUENCE [LARGE SCALE GENOMIC DNA]</scope>
    <source>
        <strain evidence="5 6">MB_m1</strain>
    </source>
</reference>
<sequence length="327" mass="38148">MTYLKRYPESTTLFQEDQRLIYRYDAEEVCNERWGHNAFRVRATKTRSTPTENWALHTPTSSTPQISLGEHDAKSTNGKITATRSKRGKIMMHNSQASVPFALSSAGLRTAVEQPSDWESGARKEHHEFYGVFCQCSGLLDSSGTVPMRPEYGLGFWQCKLRYQTQEELLGVAREYRARSLPLDLIVIDFFYWTGQTLVCSLSCYSSVWSYGEEVYAICKKYMFMREETRDYIQAPMRQAHEKGTPVVRPLLYTFLEDRTCWEVEVEYMFGDRYLCCPVLAPGLRRRDFYLPKGCRWKTWDARQDYEGGKVIEAEFPLDMMPVFERQ</sequence>
<dbReference type="STRING" id="1072389.K1XC88"/>
<accession>K1XC88</accession>
<dbReference type="OrthoDB" id="10070917at2759"/>
<dbReference type="Gene3D" id="2.60.40.1180">
    <property type="entry name" value="Golgi alpha-mannosidase II"/>
    <property type="match status" value="1"/>
</dbReference>
<dbReference type="InterPro" id="IPR013780">
    <property type="entry name" value="Glyco_hydro_b"/>
</dbReference>